<dbReference type="EMBL" id="AOKY01000343">
    <property type="protein sequence ID" value="KDB22634.1"/>
    <property type="molecule type" value="Genomic_DNA"/>
</dbReference>
<dbReference type="HOGENOM" id="CLU_2874105_0_0_1"/>
<sequence>SREILESLVDDHNSFQSLTFNLATVYELCSENSGVLKATLAERVAEHPQSEHRNWEIPNGAFKI</sequence>
<feature type="non-terminal residue" evidence="1">
    <location>
        <position position="1"/>
    </location>
</feature>
<protein>
    <submittedName>
        <fullName evidence="1">Uncharacterized protein</fullName>
    </submittedName>
</protein>
<accession>A0A059J4A5</accession>
<keyword evidence="2" id="KW-1185">Reference proteome</keyword>
<dbReference type="Proteomes" id="UP000024533">
    <property type="component" value="Unassembled WGS sequence"/>
</dbReference>
<dbReference type="OrthoDB" id="428342at2759"/>
<comment type="caution">
    <text evidence="1">The sequence shown here is derived from an EMBL/GenBank/DDBJ whole genome shotgun (WGS) entry which is preliminary data.</text>
</comment>
<dbReference type="STRING" id="1215338.A0A059J4A5"/>
<evidence type="ECO:0000313" key="1">
    <source>
        <dbReference type="EMBL" id="KDB22634.1"/>
    </source>
</evidence>
<name>A0A059J4A5_TRIIM</name>
<gene>
    <name evidence="1" type="ORF">H109_05433</name>
</gene>
<proteinExistence type="predicted"/>
<reference evidence="1 2" key="1">
    <citation type="submission" date="2014-02" db="EMBL/GenBank/DDBJ databases">
        <title>The Genome Sequence of Trichophyton interdigitale MR816.</title>
        <authorList>
            <consortium name="The Broad Institute Genomics Platform"/>
            <person name="Cuomo C.A."/>
            <person name="White T.C."/>
            <person name="Graser Y."/>
            <person name="Martinez-Rossi N."/>
            <person name="Heitman J."/>
            <person name="Young S.K."/>
            <person name="Zeng Q."/>
            <person name="Gargeya S."/>
            <person name="Abouelleil A."/>
            <person name="Alvarado L."/>
            <person name="Chapman S.B."/>
            <person name="Gainer-Dewar J."/>
            <person name="Goldberg J."/>
            <person name="Griggs A."/>
            <person name="Gujja S."/>
            <person name="Hansen M."/>
            <person name="Howarth C."/>
            <person name="Imamovic A."/>
            <person name="Larimer J."/>
            <person name="Martinez D."/>
            <person name="Murphy C."/>
            <person name="Pearson M.D."/>
            <person name="Persinoti G."/>
            <person name="Poon T."/>
            <person name="Priest M."/>
            <person name="Roberts A.D."/>
            <person name="Saif S."/>
            <person name="Shea T.D."/>
            <person name="Sykes S.N."/>
            <person name="Wortman J."/>
            <person name="Nusbaum C."/>
            <person name="Birren B."/>
        </authorList>
    </citation>
    <scope>NUCLEOTIDE SEQUENCE [LARGE SCALE GENOMIC DNA]</scope>
    <source>
        <strain evidence="1 2">MR816</strain>
    </source>
</reference>
<dbReference type="AlphaFoldDB" id="A0A059J4A5"/>
<evidence type="ECO:0000313" key="2">
    <source>
        <dbReference type="Proteomes" id="UP000024533"/>
    </source>
</evidence>
<organism evidence="1 2">
    <name type="scientific">Trichophyton interdigitale (strain MR816)</name>
    <dbReference type="NCBI Taxonomy" id="1215338"/>
    <lineage>
        <taxon>Eukaryota</taxon>
        <taxon>Fungi</taxon>
        <taxon>Dikarya</taxon>
        <taxon>Ascomycota</taxon>
        <taxon>Pezizomycotina</taxon>
        <taxon>Eurotiomycetes</taxon>
        <taxon>Eurotiomycetidae</taxon>
        <taxon>Onygenales</taxon>
        <taxon>Arthrodermataceae</taxon>
        <taxon>Trichophyton</taxon>
    </lineage>
</organism>